<evidence type="ECO:0000313" key="2">
    <source>
        <dbReference type="EMBL" id="KRL62816.1"/>
    </source>
</evidence>
<name>A0A0R1S112_9LACO</name>
<sequence>MDQIIIVCLVLVSLFFTLYLAKYKADQGIKYQNDERWNYVLAKSNTITQKYDDFLLLIVSIIGIMSVFIPIHFTFSTTRVLIILYLCLSYRNVVETLTLKYYDQRV</sequence>
<keyword evidence="1" id="KW-0812">Transmembrane</keyword>
<proteinExistence type="predicted"/>
<dbReference type="STRING" id="1423739.FC85_GL001681"/>
<reference evidence="2 3" key="1">
    <citation type="journal article" date="2015" name="Genome Announc.">
        <title>Expanding the biotechnology potential of lactobacilli through comparative genomics of 213 strains and associated genera.</title>
        <authorList>
            <person name="Sun Z."/>
            <person name="Harris H.M."/>
            <person name="McCann A."/>
            <person name="Guo C."/>
            <person name="Argimon S."/>
            <person name="Zhang W."/>
            <person name="Yang X."/>
            <person name="Jeffery I.B."/>
            <person name="Cooney J.C."/>
            <person name="Kagawa T.F."/>
            <person name="Liu W."/>
            <person name="Song Y."/>
            <person name="Salvetti E."/>
            <person name="Wrobel A."/>
            <person name="Rasinkangas P."/>
            <person name="Parkhill J."/>
            <person name="Rea M.C."/>
            <person name="O'Sullivan O."/>
            <person name="Ritari J."/>
            <person name="Douillard F.P."/>
            <person name="Paul Ross R."/>
            <person name="Yang R."/>
            <person name="Briner A.E."/>
            <person name="Felis G.E."/>
            <person name="de Vos W.M."/>
            <person name="Barrangou R."/>
            <person name="Klaenhammer T.R."/>
            <person name="Caufield P.W."/>
            <person name="Cui Y."/>
            <person name="Zhang H."/>
            <person name="O'Toole P.W."/>
        </authorList>
    </citation>
    <scope>NUCLEOTIDE SEQUENCE [LARGE SCALE GENOMIC DNA]</scope>
    <source>
        <strain evidence="2 3">DSM 14421</strain>
    </source>
</reference>
<evidence type="ECO:0000256" key="1">
    <source>
        <dbReference type="SAM" id="Phobius"/>
    </source>
</evidence>
<dbReference type="Proteomes" id="UP000052013">
    <property type="component" value="Unassembled WGS sequence"/>
</dbReference>
<organism evidence="2 3">
    <name type="scientific">Lentilactobacillus diolivorans DSM 14421</name>
    <dbReference type="NCBI Taxonomy" id="1423739"/>
    <lineage>
        <taxon>Bacteria</taxon>
        <taxon>Bacillati</taxon>
        <taxon>Bacillota</taxon>
        <taxon>Bacilli</taxon>
        <taxon>Lactobacillales</taxon>
        <taxon>Lactobacillaceae</taxon>
        <taxon>Lentilactobacillus</taxon>
    </lineage>
</organism>
<dbReference type="EMBL" id="AZEY01000105">
    <property type="protein sequence ID" value="KRL62816.1"/>
    <property type="molecule type" value="Genomic_DNA"/>
</dbReference>
<dbReference type="PATRIC" id="fig|1423739.3.peg.1763"/>
<dbReference type="RefSeq" id="WP_057865992.1">
    <property type="nucleotide sequence ID" value="NZ_AZEY01000105.1"/>
</dbReference>
<gene>
    <name evidence="2" type="ORF">FC85_GL001681</name>
</gene>
<feature type="transmembrane region" description="Helical" evidence="1">
    <location>
        <begin position="54"/>
        <end position="75"/>
    </location>
</feature>
<evidence type="ECO:0000313" key="3">
    <source>
        <dbReference type="Proteomes" id="UP000052013"/>
    </source>
</evidence>
<dbReference type="AlphaFoldDB" id="A0A0R1S112"/>
<accession>A0A0R1S112</accession>
<protein>
    <submittedName>
        <fullName evidence="2">Uncharacterized protein</fullName>
    </submittedName>
</protein>
<comment type="caution">
    <text evidence="2">The sequence shown here is derived from an EMBL/GenBank/DDBJ whole genome shotgun (WGS) entry which is preliminary data.</text>
</comment>
<keyword evidence="1" id="KW-0472">Membrane</keyword>
<keyword evidence="1" id="KW-1133">Transmembrane helix</keyword>